<dbReference type="PANTHER" id="PTHR43620">
    <property type="entry name" value="GLYCEROPHOSPHORYL DIESTER PHOSPHODIESTERASE"/>
    <property type="match status" value="1"/>
</dbReference>
<dbReference type="Pfam" id="PF03009">
    <property type="entry name" value="GDPD"/>
    <property type="match status" value="1"/>
</dbReference>
<dbReference type="RefSeq" id="WP_289502143.1">
    <property type="nucleotide sequence ID" value="NZ_CP116805.1"/>
</dbReference>
<dbReference type="AlphaFoldDB" id="A0AAE9XKS6"/>
<dbReference type="KEGG" id="gso:PH603_09395"/>
<dbReference type="InterPro" id="IPR017946">
    <property type="entry name" value="PLC-like_Pdiesterase_TIM-brl"/>
</dbReference>
<evidence type="ECO:0000313" key="10">
    <source>
        <dbReference type="Proteomes" id="UP001217500"/>
    </source>
</evidence>
<evidence type="ECO:0000256" key="6">
    <source>
        <dbReference type="ARBA" id="ARBA00047512"/>
    </source>
</evidence>
<organism evidence="9 10">
    <name type="scientific">Gimibacter soli</name>
    <dbReference type="NCBI Taxonomy" id="3024400"/>
    <lineage>
        <taxon>Bacteria</taxon>
        <taxon>Pseudomonadati</taxon>
        <taxon>Pseudomonadota</taxon>
        <taxon>Alphaproteobacteria</taxon>
        <taxon>Kordiimonadales</taxon>
        <taxon>Temperatibacteraceae</taxon>
        <taxon>Gimibacter</taxon>
    </lineage>
</organism>
<dbReference type="GO" id="GO:0006629">
    <property type="term" value="P:lipid metabolic process"/>
    <property type="evidence" value="ECO:0007669"/>
    <property type="project" value="InterPro"/>
</dbReference>
<dbReference type="Gene3D" id="3.20.20.190">
    <property type="entry name" value="Phosphatidylinositol (PI) phosphodiesterase"/>
    <property type="match status" value="1"/>
</dbReference>
<dbReference type="Proteomes" id="UP001217500">
    <property type="component" value="Chromosome"/>
</dbReference>
<feature type="signal peptide" evidence="7">
    <location>
        <begin position="1"/>
        <end position="24"/>
    </location>
</feature>
<dbReference type="GO" id="GO:0042597">
    <property type="term" value="C:periplasmic space"/>
    <property type="evidence" value="ECO:0007669"/>
    <property type="project" value="TreeGrafter"/>
</dbReference>
<sequence>MKRLKMMGLALAGFAAVISTEGTAVMVDEPIIIAHRGASGYLPEHTLAAYDLAIEQGADYIEPDLVMTKDGHLVVRHDPWLSDSTDVADHPEFADRKRVIQGMEDWWSIDFTLAELRTLKARQVRPARGTEADGQYDIPTFDEVIALAIKTRAGGRDIGIYPEVKHPALFTQAGLDPTAAVLEALGRVEAAGVPYFLQCFEPAWLSSVAGKVKGPRILLIDGKEDAPNTPALPLSLAAAEGFDGVGLYKELLVSAEGHPTDIVTRAHNAKLKVHVWTVRQDQVGPNFKTVEQEFKAIFASGVDGIFTDYPDIGVAVRGSFDLMKPPADID</sequence>
<evidence type="ECO:0000256" key="1">
    <source>
        <dbReference type="ARBA" id="ARBA00007277"/>
    </source>
</evidence>
<evidence type="ECO:0000256" key="4">
    <source>
        <dbReference type="ARBA" id="ARBA00022798"/>
    </source>
</evidence>
<evidence type="ECO:0000259" key="8">
    <source>
        <dbReference type="PROSITE" id="PS51704"/>
    </source>
</evidence>
<dbReference type="PANTHER" id="PTHR43620:SF7">
    <property type="entry name" value="GLYCEROPHOSPHODIESTER PHOSPHODIESTERASE GDPD5-RELATED"/>
    <property type="match status" value="1"/>
</dbReference>
<dbReference type="GO" id="GO:0006071">
    <property type="term" value="P:glycerol metabolic process"/>
    <property type="evidence" value="ECO:0007669"/>
    <property type="project" value="UniProtKB-KW"/>
</dbReference>
<keyword evidence="3 7" id="KW-0732">Signal</keyword>
<proteinExistence type="inferred from homology"/>
<dbReference type="GO" id="GO:0008889">
    <property type="term" value="F:glycerophosphodiester phosphodiesterase activity"/>
    <property type="evidence" value="ECO:0007669"/>
    <property type="project" value="UniProtKB-EC"/>
</dbReference>
<comment type="similarity">
    <text evidence="1">Belongs to the glycerophosphoryl diester phosphodiesterase family.</text>
</comment>
<gene>
    <name evidence="9" type="ORF">PH603_09395</name>
</gene>
<dbReference type="InterPro" id="IPR030395">
    <property type="entry name" value="GP_PDE_dom"/>
</dbReference>
<protein>
    <recommendedName>
        <fullName evidence="2">glycerophosphodiester phosphodiesterase</fullName>
        <ecNumber evidence="2">3.1.4.46</ecNumber>
    </recommendedName>
</protein>
<accession>A0AAE9XKS6</accession>
<keyword evidence="4" id="KW-0319">Glycerol metabolism</keyword>
<dbReference type="SUPFAM" id="SSF51695">
    <property type="entry name" value="PLC-like phosphodiesterases"/>
    <property type="match status" value="1"/>
</dbReference>
<feature type="chain" id="PRO_5042188879" description="glycerophosphodiester phosphodiesterase" evidence="7">
    <location>
        <begin position="25"/>
        <end position="330"/>
    </location>
</feature>
<feature type="domain" description="GP-PDE" evidence="8">
    <location>
        <begin position="30"/>
        <end position="317"/>
    </location>
</feature>
<keyword evidence="10" id="KW-1185">Reference proteome</keyword>
<dbReference type="EMBL" id="CP116805">
    <property type="protein sequence ID" value="WCL52752.1"/>
    <property type="molecule type" value="Genomic_DNA"/>
</dbReference>
<reference evidence="9" key="1">
    <citation type="submission" date="2023-01" db="EMBL/GenBank/DDBJ databases">
        <title>The genome sequence of Kordiimonadaceae bacterium 6D33.</title>
        <authorList>
            <person name="Liu Y."/>
        </authorList>
    </citation>
    <scope>NUCLEOTIDE SEQUENCE</scope>
    <source>
        <strain evidence="9">6D33</strain>
    </source>
</reference>
<evidence type="ECO:0000313" key="9">
    <source>
        <dbReference type="EMBL" id="WCL52752.1"/>
    </source>
</evidence>
<evidence type="ECO:0000256" key="3">
    <source>
        <dbReference type="ARBA" id="ARBA00022729"/>
    </source>
</evidence>
<dbReference type="PROSITE" id="PS51704">
    <property type="entry name" value="GP_PDE"/>
    <property type="match status" value="1"/>
</dbReference>
<evidence type="ECO:0000256" key="7">
    <source>
        <dbReference type="SAM" id="SignalP"/>
    </source>
</evidence>
<evidence type="ECO:0000256" key="2">
    <source>
        <dbReference type="ARBA" id="ARBA00012247"/>
    </source>
</evidence>
<evidence type="ECO:0000256" key="5">
    <source>
        <dbReference type="ARBA" id="ARBA00022801"/>
    </source>
</evidence>
<comment type="catalytic activity">
    <reaction evidence="6">
        <text>a sn-glycero-3-phosphodiester + H2O = an alcohol + sn-glycerol 3-phosphate + H(+)</text>
        <dbReference type="Rhea" id="RHEA:12969"/>
        <dbReference type="ChEBI" id="CHEBI:15377"/>
        <dbReference type="ChEBI" id="CHEBI:15378"/>
        <dbReference type="ChEBI" id="CHEBI:30879"/>
        <dbReference type="ChEBI" id="CHEBI:57597"/>
        <dbReference type="ChEBI" id="CHEBI:83408"/>
        <dbReference type="EC" id="3.1.4.46"/>
    </reaction>
</comment>
<name>A0AAE9XKS6_9PROT</name>
<keyword evidence="5" id="KW-0378">Hydrolase</keyword>
<dbReference type="EC" id="3.1.4.46" evidence="2"/>